<evidence type="ECO:0000313" key="1">
    <source>
        <dbReference type="EMBL" id="GFY43137.1"/>
    </source>
</evidence>
<gene>
    <name evidence="1" type="ORF">TNIN_51781</name>
</gene>
<organism evidence="1 2">
    <name type="scientific">Trichonephila inaurata madagascariensis</name>
    <dbReference type="NCBI Taxonomy" id="2747483"/>
    <lineage>
        <taxon>Eukaryota</taxon>
        <taxon>Metazoa</taxon>
        <taxon>Ecdysozoa</taxon>
        <taxon>Arthropoda</taxon>
        <taxon>Chelicerata</taxon>
        <taxon>Arachnida</taxon>
        <taxon>Araneae</taxon>
        <taxon>Araneomorphae</taxon>
        <taxon>Entelegynae</taxon>
        <taxon>Araneoidea</taxon>
        <taxon>Nephilidae</taxon>
        <taxon>Trichonephila</taxon>
        <taxon>Trichonephila inaurata</taxon>
    </lineage>
</organism>
<name>A0A8X6WYY9_9ARAC</name>
<reference evidence="1" key="1">
    <citation type="submission" date="2020-08" db="EMBL/GenBank/DDBJ databases">
        <title>Multicomponent nature underlies the extraordinary mechanical properties of spider dragline silk.</title>
        <authorList>
            <person name="Kono N."/>
            <person name="Nakamura H."/>
            <person name="Mori M."/>
            <person name="Yoshida Y."/>
            <person name="Ohtoshi R."/>
            <person name="Malay A.D."/>
            <person name="Moran D.A.P."/>
            <person name="Tomita M."/>
            <person name="Numata K."/>
            <person name="Arakawa K."/>
        </authorList>
    </citation>
    <scope>NUCLEOTIDE SEQUENCE</scope>
</reference>
<dbReference type="EMBL" id="BMAV01003495">
    <property type="protein sequence ID" value="GFY43137.1"/>
    <property type="molecule type" value="Genomic_DNA"/>
</dbReference>
<sequence length="95" mass="10076">MNQTETHCVSIDGACLSCEIGASENGGGLLQRGNGDEVDQRPDVQKILLSPKRSRGAKAIVRLTIDPTRSAPIGAALFPLIPLSRPESILQHSTT</sequence>
<dbReference type="AlphaFoldDB" id="A0A8X6WYY9"/>
<dbReference type="Proteomes" id="UP000886998">
    <property type="component" value="Unassembled WGS sequence"/>
</dbReference>
<protein>
    <submittedName>
        <fullName evidence="1">Uncharacterized protein</fullName>
    </submittedName>
</protein>
<evidence type="ECO:0000313" key="2">
    <source>
        <dbReference type="Proteomes" id="UP000886998"/>
    </source>
</evidence>
<comment type="caution">
    <text evidence="1">The sequence shown here is derived from an EMBL/GenBank/DDBJ whole genome shotgun (WGS) entry which is preliminary data.</text>
</comment>
<accession>A0A8X6WYY9</accession>
<keyword evidence="2" id="KW-1185">Reference proteome</keyword>
<proteinExistence type="predicted"/>